<dbReference type="AlphaFoldDB" id="A0A1I6HEU4"/>
<feature type="compositionally biased region" description="Acidic residues" evidence="2">
    <location>
        <begin position="292"/>
        <end position="302"/>
    </location>
</feature>
<feature type="compositionally biased region" description="Acidic residues" evidence="2">
    <location>
        <begin position="497"/>
        <end position="513"/>
    </location>
</feature>
<organism evidence="3 4">
    <name type="scientific">Litoreibacter janthinus</name>
    <dbReference type="NCBI Taxonomy" id="670154"/>
    <lineage>
        <taxon>Bacteria</taxon>
        <taxon>Pseudomonadati</taxon>
        <taxon>Pseudomonadota</taxon>
        <taxon>Alphaproteobacteria</taxon>
        <taxon>Rhodobacterales</taxon>
        <taxon>Roseobacteraceae</taxon>
        <taxon>Litoreibacter</taxon>
    </lineage>
</organism>
<dbReference type="Proteomes" id="UP000199658">
    <property type="component" value="Unassembled WGS sequence"/>
</dbReference>
<feature type="compositionally biased region" description="Acidic residues" evidence="2">
    <location>
        <begin position="363"/>
        <end position="382"/>
    </location>
</feature>
<keyword evidence="4" id="KW-1185">Reference proteome</keyword>
<evidence type="ECO:0000313" key="4">
    <source>
        <dbReference type="Proteomes" id="UP000199658"/>
    </source>
</evidence>
<feature type="region of interest" description="Disordered" evidence="2">
    <location>
        <begin position="115"/>
        <end position="135"/>
    </location>
</feature>
<dbReference type="EMBL" id="FOYO01000001">
    <property type="protein sequence ID" value="SFR53025.1"/>
    <property type="molecule type" value="Genomic_DNA"/>
</dbReference>
<feature type="region of interest" description="Disordered" evidence="2">
    <location>
        <begin position="487"/>
        <end position="513"/>
    </location>
</feature>
<accession>A0A1I6HEU4</accession>
<evidence type="ECO:0000256" key="2">
    <source>
        <dbReference type="SAM" id="MobiDB-lite"/>
    </source>
</evidence>
<name>A0A1I6HEU4_9RHOB</name>
<dbReference type="RefSeq" id="WP_139229841.1">
    <property type="nucleotide sequence ID" value="NZ_FOYO01000001.1"/>
</dbReference>
<dbReference type="STRING" id="670154.SAMN04488002_2927"/>
<reference evidence="4" key="1">
    <citation type="submission" date="2016-10" db="EMBL/GenBank/DDBJ databases">
        <authorList>
            <person name="Varghese N."/>
            <person name="Submissions S."/>
        </authorList>
    </citation>
    <scope>NUCLEOTIDE SEQUENCE [LARGE SCALE GENOMIC DNA]</scope>
    <source>
        <strain evidence="4">DSM 26921</strain>
    </source>
</reference>
<keyword evidence="1" id="KW-0175">Coiled coil</keyword>
<protein>
    <submittedName>
        <fullName evidence="3">Uncharacterized protein</fullName>
    </submittedName>
</protein>
<feature type="compositionally biased region" description="Acidic residues" evidence="2">
    <location>
        <begin position="310"/>
        <end position="356"/>
    </location>
</feature>
<gene>
    <name evidence="3" type="ORF">SAMN04488002_2927</name>
</gene>
<evidence type="ECO:0000256" key="1">
    <source>
        <dbReference type="SAM" id="Coils"/>
    </source>
</evidence>
<dbReference type="OrthoDB" id="7798282at2"/>
<evidence type="ECO:0000313" key="3">
    <source>
        <dbReference type="EMBL" id="SFR53025.1"/>
    </source>
</evidence>
<proteinExistence type="predicted"/>
<feature type="region of interest" description="Disordered" evidence="2">
    <location>
        <begin position="553"/>
        <end position="595"/>
    </location>
</feature>
<sequence length="829" mass="89571">MVVFTVGWGESEFTVVGESKILTVSYGTFSCTLEGFDEPFSTMKAIAEYFRDLAADDRYFGAEPPTPDTEMLHQIAERTIQRRVAAELAENGVILRQTEASQQPAPEAPALAVEMPKAERREEQSPAPKADVMSSVSGVPIAPQQTPVRAAPPAAAAAPIASGGNTVAEKLQRIRAVVARENAAPAPYSEDEHAEEFAQEIAPSALFDTPIETDFEDEDDTLDAVMANLTDIDSSEGVAEADIADEPILDEVEAEAEAPVDELEDTLEVEDQSAAEVADDVEADLAVQDEIEVETETETEVETEAHDAVEAEVQDEVEEEAEAAVEAEDEVQAGAEIEVEADTQDEVEAEAETSVEAESHDEVEAEVEAEAEVETKDEDTEADAMQDALAEDANVDLDLEDIGPLRTKPRRRIVVQKISRADMEAAQAAKEAELPPEMEAELMAELAEVEAEAATMEHTPSEDAVADISIEDEPQDDDAEDILARLSSSMDTPSTDIMEDDAPVSTTFDDEDESADVLKSLMQDADNAEAALAEAEVDVAEEFEAQVDVEAEVEAEAEAGAEAETEIEDQAEAEAEVEAQADVEADAPKRKSFAAMAEDDAIERLMSTTSSRLENDESSVRRASIAHLKAAVAATKADSSIAEAAGKREEEELDQYRDDLARVVRPTRPVAGTSRSDRPAPLVLVSEQRIDRPEDAPDALAASAPSIDVRPRRVTRGNLALQEEMEEEFDTEDNLFTDQDQITFAEYAAKAGALELPDLLEAAAAHYIEIEGAEHFTRPMLMRKLAQISGPEAPSREDGLRAFGTLLRTGKIVKTDNGKFTLSQSSKFA</sequence>
<feature type="compositionally biased region" description="Acidic residues" evidence="2">
    <location>
        <begin position="553"/>
        <end position="585"/>
    </location>
</feature>
<feature type="coiled-coil region" evidence="1">
    <location>
        <begin position="518"/>
        <end position="545"/>
    </location>
</feature>
<feature type="region of interest" description="Disordered" evidence="2">
    <location>
        <begin position="292"/>
        <end position="382"/>
    </location>
</feature>